<dbReference type="AGR" id="MGI:1923428"/>
<organism evidence="1">
    <name type="scientific">Mus musculus</name>
    <name type="common">Mouse</name>
    <dbReference type="NCBI Taxonomy" id="10090"/>
    <lineage>
        <taxon>Eukaryota</taxon>
        <taxon>Metazoa</taxon>
        <taxon>Chordata</taxon>
        <taxon>Craniata</taxon>
        <taxon>Vertebrata</taxon>
        <taxon>Euteleostomi</taxon>
        <taxon>Mammalia</taxon>
        <taxon>Eutheria</taxon>
        <taxon>Euarchontoglires</taxon>
        <taxon>Glires</taxon>
        <taxon>Rodentia</taxon>
        <taxon>Myomorpha</taxon>
        <taxon>Muroidea</taxon>
        <taxon>Muridae</taxon>
        <taxon>Murinae</taxon>
        <taxon>Mus</taxon>
        <taxon>Mus</taxon>
    </lineage>
</organism>
<dbReference type="MGI" id="MGI:1923428">
    <property type="gene designation" value="Coa5"/>
</dbReference>
<reference evidence="1" key="2">
    <citation type="journal article" date="2000" name="Genome Res.">
        <title>Normalization and subtraction of cap-trapper-selected cDNAs to prepare full-length cDNA libraries for rapid discovery of new genes.</title>
        <authorList>
            <person name="Carninci P."/>
            <person name="Shibata Y."/>
            <person name="Hayatsu N."/>
            <person name="Sugahara Y."/>
            <person name="Shibata K."/>
            <person name="Itoh M."/>
            <person name="Konno H."/>
            <person name="Okazaki Y."/>
            <person name="Muramatsu M."/>
            <person name="Hayashizaki Y."/>
        </authorList>
    </citation>
    <scope>NUCLEOTIDE SEQUENCE</scope>
    <source>
        <strain evidence="1">C57BL/6J</strain>
        <tissue evidence="1">Testis</tissue>
    </source>
</reference>
<sequence length="107" mass="11873">MVTTILFPVSEFEYPKCLVYVDSLLCACTCVCVCVCVCERERESVCVCVCASSAEYHEGSYHISVSFLCKDKWYCSICCMHIVCILLPTHPAVGTSVVPTLELLTML</sequence>
<reference evidence="1" key="1">
    <citation type="journal article" date="1999" name="Methods Enzymol.">
        <title>High-efficiency full-length cDNA cloning.</title>
        <authorList>
            <person name="Carninci P."/>
            <person name="Hayashizaki Y."/>
        </authorList>
    </citation>
    <scope>NUCLEOTIDE SEQUENCE</scope>
    <source>
        <strain evidence="1">C57BL/6J</strain>
        <tissue evidence="1">Testis</tissue>
    </source>
</reference>
<reference evidence="1" key="7">
    <citation type="journal article" date="2005" name="Science">
        <title>The Transcriptional Landscape of the Mammalian Genome.</title>
        <authorList>
            <consortium name="The FANTOM Consortium"/>
            <consortium name="Riken Genome Exploration Research Group and Genome Science Group (Genome Network Project Core Group)"/>
        </authorList>
    </citation>
    <scope>NUCLEOTIDE SEQUENCE</scope>
    <source>
        <strain evidence="1">C57BL/6J</strain>
        <tissue evidence="1">Testis</tissue>
    </source>
</reference>
<accession>Q8BW14</accession>
<reference evidence="1" key="4">
    <citation type="journal article" date="2001" name="Nature">
        <title>Functional annotation of a full-length mouse cDNA collection.</title>
        <authorList>
            <consortium name="The RIKEN Genome Exploration Research Group Phase II Team and the FANTOM Consortium"/>
        </authorList>
    </citation>
    <scope>NUCLEOTIDE SEQUENCE</scope>
    <source>
        <strain evidence="1">C57BL/6J</strain>
        <tissue evidence="1">Testis</tissue>
    </source>
</reference>
<reference evidence="1" key="3">
    <citation type="journal article" date="2000" name="Genome Res.">
        <title>RIKEN integrated sequence analysis (RISA) system--384-format sequencing pipeline with 384 multicapillary sequencer.</title>
        <authorList>
            <person name="Shibata K."/>
            <person name="Itoh M."/>
            <person name="Aizawa K."/>
            <person name="Nagaoka S."/>
            <person name="Sasaki N."/>
            <person name="Carninci P."/>
            <person name="Konno H."/>
            <person name="Akiyama J."/>
            <person name="Nishi K."/>
            <person name="Kitsunai T."/>
            <person name="Tashiro H."/>
            <person name="Itoh M."/>
            <person name="Sumi N."/>
            <person name="Ishii Y."/>
            <person name="Nakamura S."/>
            <person name="Hazama M."/>
            <person name="Nishine T."/>
            <person name="Harada A."/>
            <person name="Yamamoto R."/>
            <person name="Matsumoto H."/>
            <person name="Sakaguchi S."/>
            <person name="Ikegami T."/>
            <person name="Kashiwagi K."/>
            <person name="Fujiwake S."/>
            <person name="Inoue K."/>
            <person name="Togawa Y."/>
            <person name="Izawa M."/>
            <person name="Ohara E."/>
            <person name="Watahiki M."/>
            <person name="Yoneda Y."/>
            <person name="Ishikawa T."/>
            <person name="Ozawa K."/>
            <person name="Tanaka T."/>
            <person name="Matsuura S."/>
            <person name="Kawai J."/>
            <person name="Okazaki Y."/>
            <person name="Muramatsu M."/>
            <person name="Inoue Y."/>
            <person name="Kira A."/>
            <person name="Hayashizaki Y."/>
        </authorList>
    </citation>
    <scope>NUCLEOTIDE SEQUENCE</scope>
    <source>
        <strain evidence="1">C57BL/6J</strain>
        <tissue evidence="1">Testis</tissue>
    </source>
</reference>
<evidence type="ECO:0000313" key="2">
    <source>
        <dbReference type="MGI" id="MGI:1923428"/>
    </source>
</evidence>
<dbReference type="AlphaFoldDB" id="Q8BW14"/>
<name>Q8BW14_MOUSE</name>
<reference evidence="1" key="6">
    <citation type="submission" date="2002-04" db="EMBL/GenBank/DDBJ databases">
        <authorList>
            <person name="Adachi J."/>
            <person name="Aizawa K."/>
            <person name="Akimura T."/>
            <person name="Arakawa T."/>
            <person name="Bono H."/>
            <person name="Carninci P."/>
            <person name="Fukuda S."/>
            <person name="Furuno M."/>
            <person name="Hanagaki T."/>
            <person name="Hara A."/>
            <person name="Hashizume W."/>
            <person name="Hayashida K."/>
            <person name="Hayatsu N."/>
            <person name="Hiramoto K."/>
            <person name="Hiraoka T."/>
            <person name="Hirozane T."/>
            <person name="Hori F."/>
            <person name="Imotani K."/>
            <person name="Ishii Y."/>
            <person name="Itoh M."/>
            <person name="Kagawa I."/>
            <person name="Kasukawa T."/>
            <person name="Katoh H."/>
            <person name="Kawai J."/>
            <person name="Kojima Y."/>
            <person name="Kondo S."/>
            <person name="Konno H."/>
            <person name="Kouda M."/>
            <person name="Koya S."/>
            <person name="Kurihara C."/>
            <person name="Matsuyama T."/>
            <person name="Miyazaki A."/>
            <person name="Murata M."/>
            <person name="Nakamura M."/>
            <person name="Nishi K."/>
            <person name="Nomura K."/>
            <person name="Numazaki R."/>
            <person name="Ohno M."/>
            <person name="Ohsato N."/>
            <person name="Okazaki Y."/>
            <person name="Saito R."/>
            <person name="Saitoh H."/>
            <person name="Sakai C."/>
            <person name="Sakai K."/>
            <person name="Sakazume N."/>
            <person name="Sano H."/>
            <person name="Sasaki D."/>
            <person name="Shibata K."/>
            <person name="Shinagawa A."/>
            <person name="Shiraki T."/>
            <person name="Sogabe Y."/>
            <person name="Tagami M."/>
            <person name="Tagawa A."/>
            <person name="Takahashi F."/>
            <person name="Takaku-Akahira S."/>
            <person name="Takeda Y."/>
            <person name="Tanaka T."/>
            <person name="Tomaru A."/>
            <person name="Toya T."/>
            <person name="Yasunishi A."/>
            <person name="Muramatsu M."/>
            <person name="Hayashizaki Y."/>
        </authorList>
    </citation>
    <scope>NUCLEOTIDE SEQUENCE</scope>
    <source>
        <strain evidence="1">C57BL/6J</strain>
        <tissue evidence="1">Testis</tissue>
    </source>
</reference>
<evidence type="ECO:0000313" key="1">
    <source>
        <dbReference type="EMBL" id="BAC35927.1"/>
    </source>
</evidence>
<reference evidence="1" key="5">
    <citation type="journal article" date="2002" name="Nature">
        <title>Analysis of the mouse transcriptome based on functional annotation of 60,770 full-length cDNAs.</title>
        <authorList>
            <consortium name="The FANTOM Consortium and the RIKEN Genome Exploration Research Group Phase I and II Team"/>
        </authorList>
    </citation>
    <scope>NUCLEOTIDE SEQUENCE</scope>
    <source>
        <strain evidence="1">C57BL/6J</strain>
        <tissue evidence="1">Testis</tissue>
    </source>
</reference>
<reference evidence="1" key="8">
    <citation type="journal article" date="2005" name="Science">
        <title>Antisense Transcription in the Mammalian Transcriptome.</title>
        <authorList>
            <consortium name="RIKEN Genome Exploration Research Group and Genome Science Group (Genome Network Project Core Group) and the FANTOM Consortium"/>
        </authorList>
    </citation>
    <scope>NUCLEOTIDE SEQUENCE</scope>
    <source>
        <strain evidence="1">C57BL/6J</strain>
        <tissue evidence="1">Testis</tissue>
    </source>
</reference>
<gene>
    <name evidence="2" type="primary">Coa5</name>
    <name evidence="2" type="synonym">6330578E17Rik</name>
</gene>
<protein>
    <submittedName>
        <fullName evidence="1">Uncharacterized protein</fullName>
    </submittedName>
</protein>
<proteinExistence type="evidence at transcript level"/>
<dbReference type="EMBL" id="AK075747">
    <property type="protein sequence ID" value="BAC35927.1"/>
    <property type="molecule type" value="mRNA"/>
</dbReference>